<evidence type="ECO:0000313" key="15">
    <source>
        <dbReference type="Proteomes" id="UP000231279"/>
    </source>
</evidence>
<keyword evidence="4 11" id="KW-0812">Transmembrane</keyword>
<dbReference type="PROSITE" id="PS50893">
    <property type="entry name" value="ABC_TRANSPORTER_2"/>
    <property type="match status" value="2"/>
</dbReference>
<evidence type="ECO:0000256" key="5">
    <source>
        <dbReference type="ARBA" id="ARBA00022737"/>
    </source>
</evidence>
<protein>
    <submittedName>
        <fullName evidence="14">Multidrug/pheromone exporter, ABC superfamily</fullName>
        <ecNumber evidence="14">3.6.3.44</ecNumber>
    </submittedName>
</protein>
<comment type="caution">
    <text evidence="14">The sequence shown here is derived from an EMBL/GenBank/DDBJ whole genome shotgun (WGS) entry which is preliminary data.</text>
</comment>
<feature type="transmembrane region" description="Helical" evidence="11">
    <location>
        <begin position="34"/>
        <end position="62"/>
    </location>
</feature>
<dbReference type="GO" id="GO:0016887">
    <property type="term" value="F:ATP hydrolysis activity"/>
    <property type="evidence" value="ECO:0007669"/>
    <property type="project" value="InterPro"/>
</dbReference>
<reference evidence="15" key="1">
    <citation type="journal article" date="2018" name="Gigascience">
        <title>Genome assembly of the Pink Ipe (Handroanthus impetiginosus, Bignoniaceae), a highly valued, ecologically keystone Neotropical timber forest tree.</title>
        <authorList>
            <person name="Silva-Junior O.B."/>
            <person name="Grattapaglia D."/>
            <person name="Novaes E."/>
            <person name="Collevatti R.G."/>
        </authorList>
    </citation>
    <scope>NUCLEOTIDE SEQUENCE [LARGE SCALE GENOMIC DNA]</scope>
    <source>
        <strain evidence="15">cv. UFG-1</strain>
    </source>
</reference>
<dbReference type="InterPro" id="IPR011527">
    <property type="entry name" value="ABC1_TM_dom"/>
</dbReference>
<feature type="transmembrane region" description="Helical" evidence="11">
    <location>
        <begin position="811"/>
        <end position="838"/>
    </location>
</feature>
<dbReference type="FunFam" id="1.20.1560.10:FF:000009">
    <property type="entry name" value="ABC transporter B family member 1"/>
    <property type="match status" value="1"/>
</dbReference>
<dbReference type="GO" id="GO:0005886">
    <property type="term" value="C:plasma membrane"/>
    <property type="evidence" value="ECO:0007669"/>
    <property type="project" value="UniProtKB-SubCell"/>
</dbReference>
<comment type="similarity">
    <text evidence="2">Belongs to the ABC transporter superfamily. ABCB family. Multidrug resistance exporter (TC 3.A.1.201) subfamily.</text>
</comment>
<organism evidence="14 15">
    <name type="scientific">Handroanthus impetiginosus</name>
    <dbReference type="NCBI Taxonomy" id="429701"/>
    <lineage>
        <taxon>Eukaryota</taxon>
        <taxon>Viridiplantae</taxon>
        <taxon>Streptophyta</taxon>
        <taxon>Embryophyta</taxon>
        <taxon>Tracheophyta</taxon>
        <taxon>Spermatophyta</taxon>
        <taxon>Magnoliopsida</taxon>
        <taxon>eudicotyledons</taxon>
        <taxon>Gunneridae</taxon>
        <taxon>Pentapetalae</taxon>
        <taxon>asterids</taxon>
        <taxon>lamiids</taxon>
        <taxon>Lamiales</taxon>
        <taxon>Bignoniaceae</taxon>
        <taxon>Crescentiina</taxon>
        <taxon>Tabebuia alliance</taxon>
        <taxon>Handroanthus</taxon>
    </lineage>
</organism>
<dbReference type="FunFam" id="3.40.50.300:FF:000066">
    <property type="entry name" value="ABC transporter B family member 1"/>
    <property type="match status" value="2"/>
</dbReference>
<keyword evidence="3" id="KW-0813">Transport</keyword>
<feature type="transmembrane region" description="Helical" evidence="11">
    <location>
        <begin position="264"/>
        <end position="285"/>
    </location>
</feature>
<feature type="domain" description="ABC transporter" evidence="12">
    <location>
        <begin position="1003"/>
        <end position="1240"/>
    </location>
</feature>
<dbReference type="InterPro" id="IPR027417">
    <property type="entry name" value="P-loop_NTPase"/>
</dbReference>
<feature type="transmembrane region" description="Helical" evidence="11">
    <location>
        <begin position="157"/>
        <end position="176"/>
    </location>
</feature>
<evidence type="ECO:0000256" key="1">
    <source>
        <dbReference type="ARBA" id="ARBA00004651"/>
    </source>
</evidence>
<keyword evidence="10" id="KW-0325">Glycoprotein</keyword>
<accession>A0A2G9H8J0</accession>
<dbReference type="GO" id="GO:0140359">
    <property type="term" value="F:ABC-type transporter activity"/>
    <property type="evidence" value="ECO:0007669"/>
    <property type="project" value="InterPro"/>
</dbReference>
<keyword evidence="6" id="KW-0547">Nucleotide-binding</keyword>
<dbReference type="SMART" id="SM00382">
    <property type="entry name" value="AAA"/>
    <property type="match status" value="2"/>
</dbReference>
<dbReference type="InterPro" id="IPR036640">
    <property type="entry name" value="ABC1_TM_sf"/>
</dbReference>
<keyword evidence="9 11" id="KW-0472">Membrane</keyword>
<proteinExistence type="inferred from homology"/>
<evidence type="ECO:0000256" key="9">
    <source>
        <dbReference type="ARBA" id="ARBA00023136"/>
    </source>
</evidence>
<dbReference type="Proteomes" id="UP000231279">
    <property type="component" value="Unassembled WGS sequence"/>
</dbReference>
<dbReference type="Pfam" id="PF00664">
    <property type="entry name" value="ABC_membrane"/>
    <property type="match status" value="2"/>
</dbReference>
<keyword evidence="7" id="KW-0067">ATP-binding</keyword>
<dbReference type="Gene3D" id="1.20.1560.10">
    <property type="entry name" value="ABC transporter type 1, transmembrane domain"/>
    <property type="match status" value="1"/>
</dbReference>
<feature type="transmembrane region" description="Helical" evidence="11">
    <location>
        <begin position="182"/>
        <end position="203"/>
    </location>
</feature>
<evidence type="ECO:0000259" key="12">
    <source>
        <dbReference type="PROSITE" id="PS50893"/>
    </source>
</evidence>
<dbReference type="InterPro" id="IPR017871">
    <property type="entry name" value="ABC_transporter-like_CS"/>
</dbReference>
<dbReference type="FunFam" id="1.20.1560.10:FF:000025">
    <property type="entry name" value="ABC transporter B family member 9"/>
    <property type="match status" value="1"/>
</dbReference>
<dbReference type="SUPFAM" id="SSF52540">
    <property type="entry name" value="P-loop containing nucleoside triphosphate hydrolases"/>
    <property type="match status" value="2"/>
</dbReference>
<dbReference type="PROSITE" id="PS00211">
    <property type="entry name" value="ABC_TRANSPORTER_1"/>
    <property type="match status" value="2"/>
</dbReference>
<feature type="domain" description="ABC transmembrane type-1" evidence="13">
    <location>
        <begin position="39"/>
        <end position="324"/>
    </location>
</feature>
<sequence length="1246" mass="135497">MGNEGEEIKKLSEKKEDQKIPFYKLFSFADRLDVALITIGTISAIANGLTQPIMTLIFGQLINSFGGTDSSHVVHEVSKVSIKFIYLAIGAGTASLLQMVCWMVTGERQAARIRRLYLKTILRQDIEFFDTQTTTGEVIGRMSGDTILIQEAMGEKVGKFIQFISTFFGGFVIAFIKGWHLALVLSSSLPALVIAGGCVAMIMSKMSSRGQIAYAEAGNVVEQTVGAIRTVQSYTGEKLATEKYDRKLQIAFASTAKQGLASGFGIGVVLVIIFSTYGLAVWYGAKLILADGYNGGVVINVIMSIMTGGLSLGQTSPCLNAFAAGQAAAYKMFETIKRTPKIDAADSGGIMLEDMKGEIALKDVYFRYPARPEVQIFAGFSLSVPFGKTAALVGQSGSGKSTVISLLERFYDPDAGDVLIDGFNLKKLSLRWIRGKIGLVSQEPILFATTIKENILYGKEDATDEEIRRAIELANAAKFIDKLPLGLDTMVGEHGTQLSGGQKQRIAIARAILKNPRILLLDEATSALDAESERIVQEALDNVMTDRTTVVVAHRLTTIRNADIIAVVHSGKLVEQGTHAELIQNPEGAYTQLVRMQEGTKQSQTNKGTDLHKPDAVLDLERSLSKSSSHRISMRRSTSNGSSRHSFTLAYGVPGFIDIQEAQSTDDHVDEMDENILKKRKKVSISRLACLNKPEWPYLLLGSIAIRIFYEPPHELRKDSKFWGLMMVLLGVCTLVALPIQNYFFGIAGGKLIQRIRSLTFKKIVHQEISWFDDPANSRGAVGARLSTDASTVRSLVGDALALIVQNISTVIAGLVIAFAANWLLAIIIFAVVPFIGLQSFLQMKFYKGFTGDAKTMYEEASQVANDAVSSIRTVASFGAEDKVMKMYETKCKTPLKQGIRLGIVSGASFGVGSFVLYCTQAFCFYIGAVLIEHGKASFGEVFKVFFALTMSATGVSQASATAPDINKVKNSAASIFEILDSKPKIDSSSEEGTTLASVNGEIELKHISFKYPTRPDIQIFRDLSLNIPSGKTVALVGESGSGKSTVISLIQRFYNPNSGQIFLDGVEIQKFKLSWLRQQMGLVSQEPILFNETIRANIAYGKKGEVTEEEIIAATKAANAHNFISGLPQGYDTNVGERGVQLSGGQKQRIAIARAILKDPKILLLDEATSALDTESERIVQEALDKVMVNRTTVVVAHRLTTIMGADIIAVVKNGVVCEKGRHDVLMKIKDGVYASLVALHTSSE</sequence>
<dbReference type="PANTHER" id="PTHR24222:SF50">
    <property type="entry name" value="ABC TRANSPORTER B FAMILY MEMBER 9-LIKE ISOFORM X2"/>
    <property type="match status" value="1"/>
</dbReference>
<dbReference type="SUPFAM" id="SSF90123">
    <property type="entry name" value="ABC transporter transmembrane region"/>
    <property type="match status" value="2"/>
</dbReference>
<evidence type="ECO:0000256" key="11">
    <source>
        <dbReference type="SAM" id="Phobius"/>
    </source>
</evidence>
<dbReference type="CDD" id="cd03249">
    <property type="entry name" value="ABC_MTABC3_MDL1_MDL2"/>
    <property type="match status" value="2"/>
</dbReference>
<keyword evidence="5" id="KW-0677">Repeat</keyword>
<dbReference type="Gene3D" id="3.40.50.300">
    <property type="entry name" value="P-loop containing nucleotide triphosphate hydrolases"/>
    <property type="match status" value="2"/>
</dbReference>
<dbReference type="InterPro" id="IPR039421">
    <property type="entry name" value="Type_1_exporter"/>
</dbReference>
<dbReference type="InterPro" id="IPR003439">
    <property type="entry name" value="ABC_transporter-like_ATP-bd"/>
</dbReference>
<dbReference type="GO" id="GO:0010329">
    <property type="term" value="F:auxin efflux transmembrane transporter activity"/>
    <property type="evidence" value="ECO:0007669"/>
    <property type="project" value="UniProtKB-ARBA"/>
</dbReference>
<dbReference type="OrthoDB" id="6500128at2759"/>
<evidence type="ECO:0000256" key="2">
    <source>
        <dbReference type="ARBA" id="ARBA00007577"/>
    </source>
</evidence>
<keyword evidence="8 11" id="KW-1133">Transmembrane helix</keyword>
<feature type="domain" description="ABC transporter" evidence="12">
    <location>
        <begin position="359"/>
        <end position="595"/>
    </location>
</feature>
<dbReference type="CDD" id="cd18577">
    <property type="entry name" value="ABC_6TM_Pgp_ABCB1_D1_like"/>
    <property type="match status" value="1"/>
</dbReference>
<gene>
    <name evidence="14" type="ORF">CDL12_13560</name>
</gene>
<dbReference type="EMBL" id="NKXS01002402">
    <property type="protein sequence ID" value="PIN13832.1"/>
    <property type="molecule type" value="Genomic_DNA"/>
</dbReference>
<keyword evidence="15" id="KW-1185">Reference proteome</keyword>
<evidence type="ECO:0000256" key="4">
    <source>
        <dbReference type="ARBA" id="ARBA00022692"/>
    </source>
</evidence>
<dbReference type="PROSITE" id="PS50929">
    <property type="entry name" value="ABC_TM1F"/>
    <property type="match status" value="2"/>
</dbReference>
<evidence type="ECO:0000259" key="13">
    <source>
        <dbReference type="PROSITE" id="PS50929"/>
    </source>
</evidence>
<dbReference type="FunFam" id="1.20.1560.10:FF:000044">
    <property type="entry name" value="ABC transporter B family member 9"/>
    <property type="match status" value="1"/>
</dbReference>
<feature type="transmembrane region" description="Helical" evidence="11">
    <location>
        <begin position="82"/>
        <end position="105"/>
    </location>
</feature>
<feature type="domain" description="ABC transmembrane type-1" evidence="13">
    <location>
        <begin position="697"/>
        <end position="968"/>
    </location>
</feature>
<dbReference type="GO" id="GO:0005524">
    <property type="term" value="F:ATP binding"/>
    <property type="evidence" value="ECO:0007669"/>
    <property type="project" value="UniProtKB-KW"/>
</dbReference>
<dbReference type="CDD" id="cd18578">
    <property type="entry name" value="ABC_6TM_Pgp_ABCB1_D2_like"/>
    <property type="match status" value="1"/>
</dbReference>
<evidence type="ECO:0000256" key="7">
    <source>
        <dbReference type="ARBA" id="ARBA00022840"/>
    </source>
</evidence>
<evidence type="ECO:0000256" key="8">
    <source>
        <dbReference type="ARBA" id="ARBA00022989"/>
    </source>
</evidence>
<dbReference type="InterPro" id="IPR003593">
    <property type="entry name" value="AAA+_ATPase"/>
</dbReference>
<feature type="transmembrane region" description="Helical" evidence="11">
    <location>
        <begin position="695"/>
        <end position="710"/>
    </location>
</feature>
<dbReference type="Pfam" id="PF00005">
    <property type="entry name" value="ABC_tran"/>
    <property type="match status" value="2"/>
</dbReference>
<feature type="transmembrane region" description="Helical" evidence="11">
    <location>
        <begin position="722"/>
        <end position="740"/>
    </location>
</feature>
<keyword evidence="14" id="KW-0378">Hydrolase</keyword>
<comment type="subcellular location">
    <subcellularLocation>
        <location evidence="1">Cell membrane</location>
        <topology evidence="1">Multi-pass membrane protein</topology>
    </subcellularLocation>
</comment>
<evidence type="ECO:0000256" key="10">
    <source>
        <dbReference type="ARBA" id="ARBA00023180"/>
    </source>
</evidence>
<dbReference type="STRING" id="429701.A0A2G9H8J0"/>
<name>A0A2G9H8J0_9LAMI</name>
<dbReference type="EC" id="3.6.3.44" evidence="14"/>
<evidence type="ECO:0000256" key="3">
    <source>
        <dbReference type="ARBA" id="ARBA00022448"/>
    </source>
</evidence>
<dbReference type="AlphaFoldDB" id="A0A2G9H8J0"/>
<evidence type="ECO:0000313" key="14">
    <source>
        <dbReference type="EMBL" id="PIN13832.1"/>
    </source>
</evidence>
<dbReference type="GO" id="GO:0010328">
    <property type="term" value="F:auxin influx transmembrane transporter activity"/>
    <property type="evidence" value="ECO:0007669"/>
    <property type="project" value="UniProtKB-ARBA"/>
</dbReference>
<dbReference type="PANTHER" id="PTHR24222">
    <property type="entry name" value="ABC TRANSPORTER B FAMILY"/>
    <property type="match status" value="1"/>
</dbReference>
<evidence type="ECO:0000256" key="6">
    <source>
        <dbReference type="ARBA" id="ARBA00022741"/>
    </source>
</evidence>